<reference evidence="1" key="1">
    <citation type="submission" date="2018-05" db="EMBL/GenBank/DDBJ databases">
        <authorList>
            <person name="Lanie J.A."/>
            <person name="Ng W.-L."/>
            <person name="Kazmierczak K.M."/>
            <person name="Andrzejewski T.M."/>
            <person name="Davidsen T.M."/>
            <person name="Wayne K.J."/>
            <person name="Tettelin H."/>
            <person name="Glass J.I."/>
            <person name="Rusch D."/>
            <person name="Podicherti R."/>
            <person name="Tsui H.-C.T."/>
            <person name="Winkler M.E."/>
        </authorList>
    </citation>
    <scope>NUCLEOTIDE SEQUENCE</scope>
</reference>
<dbReference type="EMBL" id="UINC01172869">
    <property type="protein sequence ID" value="SVD78167.1"/>
    <property type="molecule type" value="Genomic_DNA"/>
</dbReference>
<name>A0A382Y498_9ZZZZ</name>
<protein>
    <submittedName>
        <fullName evidence="1">Uncharacterized protein</fullName>
    </submittedName>
</protein>
<sequence length="96" mass="10197">MVREYLGEDGVAQRSVIIAFSLCFLFAFSLLGSVFSSPPLSPSSDPRHTFTEVQPAAGVKVWYTEVVGSGTADAVGITADDRVIVQDGCSLIDRDG</sequence>
<feature type="non-terminal residue" evidence="1">
    <location>
        <position position="96"/>
    </location>
</feature>
<organism evidence="1">
    <name type="scientific">marine metagenome</name>
    <dbReference type="NCBI Taxonomy" id="408172"/>
    <lineage>
        <taxon>unclassified sequences</taxon>
        <taxon>metagenomes</taxon>
        <taxon>ecological metagenomes</taxon>
    </lineage>
</organism>
<accession>A0A382Y498</accession>
<gene>
    <name evidence="1" type="ORF">METZ01_LOCUS431021</name>
</gene>
<evidence type="ECO:0000313" key="1">
    <source>
        <dbReference type="EMBL" id="SVD78167.1"/>
    </source>
</evidence>
<proteinExistence type="predicted"/>
<dbReference type="AlphaFoldDB" id="A0A382Y498"/>